<name>A0AAD5CNE9_AMBAR</name>
<dbReference type="EMBL" id="JAMZMK010007548">
    <property type="protein sequence ID" value="KAI7744315.1"/>
    <property type="molecule type" value="Genomic_DNA"/>
</dbReference>
<keyword evidence="2" id="KW-1185">Reference proteome</keyword>
<gene>
    <name evidence="1" type="ORF">M8C21_032731</name>
</gene>
<reference evidence="1" key="1">
    <citation type="submission" date="2022-06" db="EMBL/GenBank/DDBJ databases">
        <title>Uncovering the hologenomic basis of an extraordinary plant invasion.</title>
        <authorList>
            <person name="Bieker V.C."/>
            <person name="Martin M.D."/>
            <person name="Gilbert T."/>
            <person name="Hodgins K."/>
            <person name="Battlay P."/>
            <person name="Petersen B."/>
            <person name="Wilson J."/>
        </authorList>
    </citation>
    <scope>NUCLEOTIDE SEQUENCE</scope>
    <source>
        <strain evidence="1">AA19_3_7</strain>
        <tissue evidence="1">Leaf</tissue>
    </source>
</reference>
<dbReference type="AlphaFoldDB" id="A0AAD5CNE9"/>
<sequence>MMAVGGWLCWVGRMVTVVGGWWCWMGKTIEDADYARQTVKRESPSAMDEDSEHVDYTIPNFTWIIAVMDLARNWAVRWLRIGMPNS</sequence>
<proteinExistence type="predicted"/>
<evidence type="ECO:0000313" key="1">
    <source>
        <dbReference type="EMBL" id="KAI7744315.1"/>
    </source>
</evidence>
<dbReference type="Proteomes" id="UP001206925">
    <property type="component" value="Unassembled WGS sequence"/>
</dbReference>
<evidence type="ECO:0000313" key="2">
    <source>
        <dbReference type="Proteomes" id="UP001206925"/>
    </source>
</evidence>
<protein>
    <submittedName>
        <fullName evidence="1">Uncharacterized protein</fullName>
    </submittedName>
</protein>
<comment type="caution">
    <text evidence="1">The sequence shown here is derived from an EMBL/GenBank/DDBJ whole genome shotgun (WGS) entry which is preliminary data.</text>
</comment>
<accession>A0AAD5CNE9</accession>
<organism evidence="1 2">
    <name type="scientific">Ambrosia artemisiifolia</name>
    <name type="common">Common ragweed</name>
    <dbReference type="NCBI Taxonomy" id="4212"/>
    <lineage>
        <taxon>Eukaryota</taxon>
        <taxon>Viridiplantae</taxon>
        <taxon>Streptophyta</taxon>
        <taxon>Embryophyta</taxon>
        <taxon>Tracheophyta</taxon>
        <taxon>Spermatophyta</taxon>
        <taxon>Magnoliopsida</taxon>
        <taxon>eudicotyledons</taxon>
        <taxon>Gunneridae</taxon>
        <taxon>Pentapetalae</taxon>
        <taxon>asterids</taxon>
        <taxon>campanulids</taxon>
        <taxon>Asterales</taxon>
        <taxon>Asteraceae</taxon>
        <taxon>Asteroideae</taxon>
        <taxon>Heliantheae alliance</taxon>
        <taxon>Heliantheae</taxon>
        <taxon>Ambrosia</taxon>
    </lineage>
</organism>